<dbReference type="InterPro" id="IPR020845">
    <property type="entry name" value="AMP-binding_CS"/>
</dbReference>
<dbReference type="Proteomes" id="UP000658258">
    <property type="component" value="Unassembled WGS sequence"/>
</dbReference>
<comment type="caution">
    <text evidence="5">The sequence shown here is derived from an EMBL/GenBank/DDBJ whole genome shotgun (WGS) entry which is preliminary data.</text>
</comment>
<organism evidence="5 6">
    <name type="scientific">Roseivirga thermotolerans</name>
    <dbReference type="NCBI Taxonomy" id="1758176"/>
    <lineage>
        <taxon>Bacteria</taxon>
        <taxon>Pseudomonadati</taxon>
        <taxon>Bacteroidota</taxon>
        <taxon>Cytophagia</taxon>
        <taxon>Cytophagales</taxon>
        <taxon>Roseivirgaceae</taxon>
        <taxon>Roseivirga</taxon>
    </lineage>
</organism>
<dbReference type="EMBL" id="BNAG01000002">
    <property type="protein sequence ID" value="GHE62948.1"/>
    <property type="molecule type" value="Genomic_DNA"/>
</dbReference>
<proteinExistence type="predicted"/>
<dbReference type="PANTHER" id="PTHR43272:SF33">
    <property type="entry name" value="AMP-BINDING DOMAIN-CONTAINING PROTEIN-RELATED"/>
    <property type="match status" value="1"/>
</dbReference>
<accession>A0ABQ3I4B9</accession>
<feature type="domain" description="AMP-dependent synthetase/ligase" evidence="4">
    <location>
        <begin position="14"/>
        <end position="384"/>
    </location>
</feature>
<keyword evidence="1" id="KW-0547">Nucleotide-binding</keyword>
<dbReference type="PROSITE" id="PS00455">
    <property type="entry name" value="AMP_BINDING"/>
    <property type="match status" value="1"/>
</dbReference>
<dbReference type="Pfam" id="PF23562">
    <property type="entry name" value="AMP-binding_C_3"/>
    <property type="match status" value="1"/>
</dbReference>
<evidence type="ECO:0000256" key="3">
    <source>
        <dbReference type="ARBA" id="ARBA00024484"/>
    </source>
</evidence>
<dbReference type="InterPro" id="IPR042099">
    <property type="entry name" value="ANL_N_sf"/>
</dbReference>
<keyword evidence="6" id="KW-1185">Reference proteome</keyword>
<sequence>MTRRFSSPLEAFNHWVESIPNEVFLRQPVNRKFVEFTFAESNDQILRMVSALHNLGIQPGDHVALLSKNCAHWIMADLAIMAAGCISIPIYPTLGAESIHEILDHSESKAIIVGKLDDYASQKAGIPDILTIGIEMYGTMEHHTWERLIAQHEPSATVHEQTSDELMTIMYTSGTTGQPKGVMHTVGAFAQLINTAIDVIHLPERPRHFSYLPMTHIAERAGIELSSVFRGAIVSFPESLETFAEDLSSVQPHIFFGVPRIWQKFQEKILEKMPQKKLDHLLSLPLIGGLVKKKIKKKLGLSASMANFSGAAPIAVSLKQWYARLDIIINQAYGMTEDCILSHFNLPGQNKFGTVGKPLPGVESKLSAEGEILIKSNCLMKGYYKEPEKTAEMFTEDGFLKTGDIGEFDHDGFLSITGRVKDQFKTDKGKYISPAPIELQLLKNYDVDQVCVVGTGIPQPIALIVPSESGKKKSKEELSQSVWQTIEELNPSLEAYEKIAKAVIMKEIWSVENGLMTPSLKVKRNRVEALHMPMYPQWFDHEESVVYEA</sequence>
<name>A0ABQ3I4B9_9BACT</name>
<reference evidence="6" key="1">
    <citation type="journal article" date="2019" name="Int. J. Syst. Evol. Microbiol.">
        <title>The Global Catalogue of Microorganisms (GCM) 10K type strain sequencing project: providing services to taxonomists for standard genome sequencing and annotation.</title>
        <authorList>
            <consortium name="The Broad Institute Genomics Platform"/>
            <consortium name="The Broad Institute Genome Sequencing Center for Infectious Disease"/>
            <person name="Wu L."/>
            <person name="Ma J."/>
        </authorList>
    </citation>
    <scope>NUCLEOTIDE SEQUENCE [LARGE SCALE GENOMIC DNA]</scope>
    <source>
        <strain evidence="6">CGMCC 1.15111</strain>
    </source>
</reference>
<protein>
    <submittedName>
        <fullName evidence="5">Long-chain acyl-CoA synthetase</fullName>
    </submittedName>
</protein>
<dbReference type="InterPro" id="IPR045851">
    <property type="entry name" value="AMP-bd_C_sf"/>
</dbReference>
<dbReference type="PANTHER" id="PTHR43272">
    <property type="entry name" value="LONG-CHAIN-FATTY-ACID--COA LIGASE"/>
    <property type="match status" value="1"/>
</dbReference>
<dbReference type="InterPro" id="IPR000873">
    <property type="entry name" value="AMP-dep_synth/lig_dom"/>
</dbReference>
<dbReference type="Pfam" id="PF00501">
    <property type="entry name" value="AMP-binding"/>
    <property type="match status" value="1"/>
</dbReference>
<gene>
    <name evidence="5" type="ORF">GCM10011340_17830</name>
</gene>
<comment type="catalytic activity">
    <reaction evidence="3">
        <text>a long-chain fatty acid + ATP + CoA = a long-chain fatty acyl-CoA + AMP + diphosphate</text>
        <dbReference type="Rhea" id="RHEA:15421"/>
        <dbReference type="ChEBI" id="CHEBI:30616"/>
        <dbReference type="ChEBI" id="CHEBI:33019"/>
        <dbReference type="ChEBI" id="CHEBI:57287"/>
        <dbReference type="ChEBI" id="CHEBI:57560"/>
        <dbReference type="ChEBI" id="CHEBI:83139"/>
        <dbReference type="ChEBI" id="CHEBI:456215"/>
        <dbReference type="EC" id="6.2.1.3"/>
    </reaction>
    <physiologicalReaction direction="left-to-right" evidence="3">
        <dbReference type="Rhea" id="RHEA:15422"/>
    </physiologicalReaction>
</comment>
<evidence type="ECO:0000313" key="6">
    <source>
        <dbReference type="Proteomes" id="UP000658258"/>
    </source>
</evidence>
<dbReference type="Gene3D" id="3.40.50.12780">
    <property type="entry name" value="N-terminal domain of ligase-like"/>
    <property type="match status" value="1"/>
</dbReference>
<keyword evidence="2" id="KW-0067">ATP-binding</keyword>
<evidence type="ECO:0000259" key="4">
    <source>
        <dbReference type="Pfam" id="PF00501"/>
    </source>
</evidence>
<dbReference type="SUPFAM" id="SSF56801">
    <property type="entry name" value="Acetyl-CoA synthetase-like"/>
    <property type="match status" value="1"/>
</dbReference>
<evidence type="ECO:0000256" key="1">
    <source>
        <dbReference type="ARBA" id="ARBA00022741"/>
    </source>
</evidence>
<dbReference type="RefSeq" id="WP_189629878.1">
    <property type="nucleotide sequence ID" value="NZ_BNAG01000002.1"/>
</dbReference>
<evidence type="ECO:0000313" key="5">
    <source>
        <dbReference type="EMBL" id="GHE62948.1"/>
    </source>
</evidence>
<dbReference type="Gene3D" id="3.30.300.30">
    <property type="match status" value="1"/>
</dbReference>
<evidence type="ECO:0000256" key="2">
    <source>
        <dbReference type="ARBA" id="ARBA00022840"/>
    </source>
</evidence>